<accession>A0AAN6T929</accession>
<dbReference type="RefSeq" id="XP_064666139.1">
    <property type="nucleotide sequence ID" value="XM_064816084.1"/>
</dbReference>
<protein>
    <submittedName>
        <fullName evidence="2">Uncharacterized protein</fullName>
    </submittedName>
</protein>
<name>A0AAN6T929_9PEZI</name>
<dbReference type="EMBL" id="MU853362">
    <property type="protein sequence ID" value="KAK4108569.1"/>
    <property type="molecule type" value="Genomic_DNA"/>
</dbReference>
<feature type="chain" id="PRO_5042904908" evidence="1">
    <location>
        <begin position="22"/>
        <end position="261"/>
    </location>
</feature>
<comment type="caution">
    <text evidence="2">The sequence shown here is derived from an EMBL/GenBank/DDBJ whole genome shotgun (WGS) entry which is preliminary data.</text>
</comment>
<feature type="signal peptide" evidence="1">
    <location>
        <begin position="1"/>
        <end position="21"/>
    </location>
</feature>
<dbReference type="AlphaFoldDB" id="A0AAN6T929"/>
<dbReference type="Pfam" id="PF11017">
    <property type="entry name" value="DUF2855"/>
    <property type="match status" value="1"/>
</dbReference>
<evidence type="ECO:0000256" key="1">
    <source>
        <dbReference type="SAM" id="SignalP"/>
    </source>
</evidence>
<keyword evidence="1" id="KW-0732">Signal</keyword>
<sequence length="261" mass="28111">MAMRTLFLGSAGFLLNNFVFAPTSTSTRRLHPFGQGGPWSEEDADLTSAVVISLSASSKTGRSFAWELARDRDVAVHGPLALLQLTSVPGCVPQHPKASLPIMAARYDELERGMDWVASFRPSRVVIVDFGAAESVSESLAAAANKMDVAVSVIGVGSEAKVYSESELLGRVERSKRLGKVQLNTGALLDRALEVEAPGKFMSKMDDAWRRCYEEGGFGDIELTFYRGVKGPRGIEGAWTDLCSQRVGPNVGIVVQLSGDE</sequence>
<reference evidence="2" key="2">
    <citation type="submission" date="2023-05" db="EMBL/GenBank/DDBJ databases">
        <authorList>
            <consortium name="Lawrence Berkeley National Laboratory"/>
            <person name="Steindorff A."/>
            <person name="Hensen N."/>
            <person name="Bonometti L."/>
            <person name="Westerberg I."/>
            <person name="Brannstrom I.O."/>
            <person name="Guillou S."/>
            <person name="Cros-Aarteil S."/>
            <person name="Calhoun S."/>
            <person name="Haridas S."/>
            <person name="Kuo A."/>
            <person name="Mondo S."/>
            <person name="Pangilinan J."/>
            <person name="Riley R."/>
            <person name="Labutti K."/>
            <person name="Andreopoulos B."/>
            <person name="Lipzen A."/>
            <person name="Chen C."/>
            <person name="Yanf M."/>
            <person name="Daum C."/>
            <person name="Ng V."/>
            <person name="Clum A."/>
            <person name="Ohm R."/>
            <person name="Martin F."/>
            <person name="Silar P."/>
            <person name="Natvig D."/>
            <person name="Lalanne C."/>
            <person name="Gautier V."/>
            <person name="Ament-Velasquez S.L."/>
            <person name="Kruys A."/>
            <person name="Hutchinson M.I."/>
            <person name="Powell A.J."/>
            <person name="Barry K."/>
            <person name="Miller A.N."/>
            <person name="Grigoriev I.V."/>
            <person name="Debuchy R."/>
            <person name="Gladieux P."/>
            <person name="Thoren M.H."/>
            <person name="Johannesson H."/>
        </authorList>
    </citation>
    <scope>NUCLEOTIDE SEQUENCE</scope>
    <source>
        <strain evidence="2">CBS 508.74</strain>
    </source>
</reference>
<dbReference type="GeneID" id="89940209"/>
<evidence type="ECO:0000313" key="3">
    <source>
        <dbReference type="Proteomes" id="UP001302812"/>
    </source>
</evidence>
<evidence type="ECO:0000313" key="2">
    <source>
        <dbReference type="EMBL" id="KAK4108569.1"/>
    </source>
</evidence>
<organism evidence="2 3">
    <name type="scientific">Canariomyces notabilis</name>
    <dbReference type="NCBI Taxonomy" id="2074819"/>
    <lineage>
        <taxon>Eukaryota</taxon>
        <taxon>Fungi</taxon>
        <taxon>Dikarya</taxon>
        <taxon>Ascomycota</taxon>
        <taxon>Pezizomycotina</taxon>
        <taxon>Sordariomycetes</taxon>
        <taxon>Sordariomycetidae</taxon>
        <taxon>Sordariales</taxon>
        <taxon>Chaetomiaceae</taxon>
        <taxon>Canariomyces</taxon>
    </lineage>
</organism>
<gene>
    <name evidence="2" type="ORF">N656DRAFT_784077</name>
</gene>
<dbReference type="Proteomes" id="UP001302812">
    <property type="component" value="Unassembled WGS sequence"/>
</dbReference>
<proteinExistence type="predicted"/>
<reference evidence="2" key="1">
    <citation type="journal article" date="2023" name="Mol. Phylogenet. Evol.">
        <title>Genome-scale phylogeny and comparative genomics of the fungal order Sordariales.</title>
        <authorList>
            <person name="Hensen N."/>
            <person name="Bonometti L."/>
            <person name="Westerberg I."/>
            <person name="Brannstrom I.O."/>
            <person name="Guillou S."/>
            <person name="Cros-Aarteil S."/>
            <person name="Calhoun S."/>
            <person name="Haridas S."/>
            <person name="Kuo A."/>
            <person name="Mondo S."/>
            <person name="Pangilinan J."/>
            <person name="Riley R."/>
            <person name="LaButti K."/>
            <person name="Andreopoulos B."/>
            <person name="Lipzen A."/>
            <person name="Chen C."/>
            <person name="Yan M."/>
            <person name="Daum C."/>
            <person name="Ng V."/>
            <person name="Clum A."/>
            <person name="Steindorff A."/>
            <person name="Ohm R.A."/>
            <person name="Martin F."/>
            <person name="Silar P."/>
            <person name="Natvig D.O."/>
            <person name="Lalanne C."/>
            <person name="Gautier V."/>
            <person name="Ament-Velasquez S.L."/>
            <person name="Kruys A."/>
            <person name="Hutchinson M.I."/>
            <person name="Powell A.J."/>
            <person name="Barry K."/>
            <person name="Miller A.N."/>
            <person name="Grigoriev I.V."/>
            <person name="Debuchy R."/>
            <person name="Gladieux P."/>
            <person name="Hiltunen Thoren M."/>
            <person name="Johannesson H."/>
        </authorList>
    </citation>
    <scope>NUCLEOTIDE SEQUENCE</scope>
    <source>
        <strain evidence="2">CBS 508.74</strain>
    </source>
</reference>
<dbReference type="InterPro" id="IPR021276">
    <property type="entry name" value="DUF2855"/>
</dbReference>
<keyword evidence="3" id="KW-1185">Reference proteome</keyword>